<accession>A0ABR2YSM4</accession>
<reference evidence="3 4" key="1">
    <citation type="journal article" date="2024" name="Nat. Commun.">
        <title>Phylogenomics reveals the evolutionary origins of lichenization in chlorophyte algae.</title>
        <authorList>
            <person name="Puginier C."/>
            <person name="Libourel C."/>
            <person name="Otte J."/>
            <person name="Skaloud P."/>
            <person name="Haon M."/>
            <person name="Grisel S."/>
            <person name="Petersen M."/>
            <person name="Berrin J.G."/>
            <person name="Delaux P.M."/>
            <person name="Dal Grande F."/>
            <person name="Keller J."/>
        </authorList>
    </citation>
    <scope>NUCLEOTIDE SEQUENCE [LARGE SCALE GENOMIC DNA]</scope>
    <source>
        <strain evidence="3 4">SAG 216-7</strain>
    </source>
</reference>
<evidence type="ECO:0000313" key="4">
    <source>
        <dbReference type="Proteomes" id="UP001491310"/>
    </source>
</evidence>
<proteinExistence type="predicted"/>
<organism evidence="3 4">
    <name type="scientific">Coccomyxa subellipsoidea</name>
    <dbReference type="NCBI Taxonomy" id="248742"/>
    <lineage>
        <taxon>Eukaryota</taxon>
        <taxon>Viridiplantae</taxon>
        <taxon>Chlorophyta</taxon>
        <taxon>core chlorophytes</taxon>
        <taxon>Trebouxiophyceae</taxon>
        <taxon>Trebouxiophyceae incertae sedis</taxon>
        <taxon>Coccomyxaceae</taxon>
        <taxon>Coccomyxa</taxon>
    </lineage>
</organism>
<feature type="chain" id="PRO_5045676733" description="Acyltransferase 3 domain-containing protein" evidence="2">
    <location>
        <begin position="21"/>
        <end position="259"/>
    </location>
</feature>
<feature type="signal peptide" evidence="2">
    <location>
        <begin position="1"/>
        <end position="20"/>
    </location>
</feature>
<feature type="transmembrane region" description="Helical" evidence="1">
    <location>
        <begin position="194"/>
        <end position="216"/>
    </location>
</feature>
<feature type="transmembrane region" description="Helical" evidence="1">
    <location>
        <begin position="80"/>
        <end position="100"/>
    </location>
</feature>
<keyword evidence="1" id="KW-1133">Transmembrane helix</keyword>
<gene>
    <name evidence="3" type="ORF">WJX75_007819</name>
</gene>
<name>A0ABR2YSM4_9CHLO</name>
<feature type="transmembrane region" description="Helical" evidence="1">
    <location>
        <begin position="112"/>
        <end position="133"/>
    </location>
</feature>
<evidence type="ECO:0000256" key="1">
    <source>
        <dbReference type="SAM" id="Phobius"/>
    </source>
</evidence>
<keyword evidence="1" id="KW-0812">Transmembrane</keyword>
<keyword evidence="4" id="KW-1185">Reference proteome</keyword>
<sequence>MQFWCLFPLLLLVLQPQVSGFRSRVTASLLATIAAVLAYRAWQVHVVQLWTRMPIQLFHPVDTEALGVVLFLDEHMYTSFLARLSPLFFGALAALSVMDLSCTHRILRHSRLLHAVWAGLVLSNFIGCFVNKYGPETEPAHILAQPVSLGFSYVFIAGLLSPMLPAMTLVLTTAKQPGPPFGGAKFFSLPLFKWLADITYDIYLIHPLVLFCMWYMHGCTIEPGNSLCESRCKHIVQPGLPGMLHAPHAPHTFDPEQCC</sequence>
<dbReference type="Proteomes" id="UP001491310">
    <property type="component" value="Unassembled WGS sequence"/>
</dbReference>
<comment type="caution">
    <text evidence="3">The sequence shown here is derived from an EMBL/GenBank/DDBJ whole genome shotgun (WGS) entry which is preliminary data.</text>
</comment>
<evidence type="ECO:0008006" key="5">
    <source>
        <dbReference type="Google" id="ProtNLM"/>
    </source>
</evidence>
<feature type="transmembrane region" description="Helical" evidence="1">
    <location>
        <begin position="153"/>
        <end position="174"/>
    </location>
</feature>
<protein>
    <recommendedName>
        <fullName evidence="5">Acyltransferase 3 domain-containing protein</fullName>
    </recommendedName>
</protein>
<evidence type="ECO:0000313" key="3">
    <source>
        <dbReference type="EMBL" id="KAK9909817.1"/>
    </source>
</evidence>
<keyword evidence="1" id="KW-0472">Membrane</keyword>
<evidence type="ECO:0000256" key="2">
    <source>
        <dbReference type="SAM" id="SignalP"/>
    </source>
</evidence>
<keyword evidence="2" id="KW-0732">Signal</keyword>
<dbReference type="EMBL" id="JALJOT010000006">
    <property type="protein sequence ID" value="KAK9909817.1"/>
    <property type="molecule type" value="Genomic_DNA"/>
</dbReference>